<feature type="domain" description="HTH cro/C1-type" evidence="1">
    <location>
        <begin position="6"/>
        <end position="60"/>
    </location>
</feature>
<organism evidence="2 3">
    <name type="scientific">Brevibacterium luteolum</name>
    <dbReference type="NCBI Taxonomy" id="199591"/>
    <lineage>
        <taxon>Bacteria</taxon>
        <taxon>Bacillati</taxon>
        <taxon>Actinomycetota</taxon>
        <taxon>Actinomycetes</taxon>
        <taxon>Micrococcales</taxon>
        <taxon>Brevibacteriaceae</taxon>
        <taxon>Brevibacterium</taxon>
    </lineage>
</organism>
<dbReference type="AlphaFoldDB" id="A0A2N6PF91"/>
<gene>
    <name evidence="2" type="ORF">CJ198_11150</name>
</gene>
<comment type="caution">
    <text evidence="2">The sequence shown here is derived from an EMBL/GenBank/DDBJ whole genome shotgun (WGS) entry which is preliminary data.</text>
</comment>
<dbReference type="GO" id="GO:0003677">
    <property type="term" value="F:DNA binding"/>
    <property type="evidence" value="ECO:0007669"/>
    <property type="project" value="InterPro"/>
</dbReference>
<evidence type="ECO:0000313" key="2">
    <source>
        <dbReference type="EMBL" id="PMB97342.1"/>
    </source>
</evidence>
<reference evidence="2 3" key="1">
    <citation type="submission" date="2017-09" db="EMBL/GenBank/DDBJ databases">
        <title>Bacterial strain isolated from the female urinary microbiota.</title>
        <authorList>
            <person name="Thomas-White K."/>
            <person name="Kumar N."/>
            <person name="Forster S."/>
            <person name="Putonti C."/>
            <person name="Lawley T."/>
            <person name="Wolfe A.J."/>
        </authorList>
    </citation>
    <scope>NUCLEOTIDE SEQUENCE [LARGE SCALE GENOMIC DNA]</scope>
    <source>
        <strain evidence="2 3">UMB0680</strain>
    </source>
</reference>
<dbReference type="EMBL" id="PNFZ01000007">
    <property type="protein sequence ID" value="PMB97342.1"/>
    <property type="molecule type" value="Genomic_DNA"/>
</dbReference>
<dbReference type="Gene3D" id="1.10.260.40">
    <property type="entry name" value="lambda repressor-like DNA-binding domains"/>
    <property type="match status" value="1"/>
</dbReference>
<sequence length="76" mass="8117">MLRGNIKAELARADLRGKDAAAAIGITPAVFSSRLHGRSDWHVRELVALADALQVPVDRLLTGVSGNRSILEDGDL</sequence>
<protein>
    <recommendedName>
        <fullName evidence="1">HTH cro/C1-type domain-containing protein</fullName>
    </recommendedName>
</protein>
<dbReference type="InterPro" id="IPR001387">
    <property type="entry name" value="Cro/C1-type_HTH"/>
</dbReference>
<dbReference type="PROSITE" id="PS50943">
    <property type="entry name" value="HTH_CROC1"/>
    <property type="match status" value="1"/>
</dbReference>
<dbReference type="SMART" id="SM00530">
    <property type="entry name" value="HTH_XRE"/>
    <property type="match status" value="1"/>
</dbReference>
<accession>A0A2N6PF91</accession>
<dbReference type="CDD" id="cd00093">
    <property type="entry name" value="HTH_XRE"/>
    <property type="match status" value="1"/>
</dbReference>
<name>A0A2N6PF91_9MICO</name>
<evidence type="ECO:0000313" key="3">
    <source>
        <dbReference type="Proteomes" id="UP000235703"/>
    </source>
</evidence>
<evidence type="ECO:0000259" key="1">
    <source>
        <dbReference type="PROSITE" id="PS50943"/>
    </source>
</evidence>
<keyword evidence="3" id="KW-1185">Reference proteome</keyword>
<dbReference type="InterPro" id="IPR010982">
    <property type="entry name" value="Lambda_DNA-bd_dom_sf"/>
</dbReference>
<dbReference type="Proteomes" id="UP000235703">
    <property type="component" value="Unassembled WGS sequence"/>
</dbReference>
<dbReference type="SUPFAM" id="SSF47413">
    <property type="entry name" value="lambda repressor-like DNA-binding domains"/>
    <property type="match status" value="1"/>
</dbReference>
<proteinExistence type="predicted"/>